<feature type="domain" description="DesK/YvfT N-terminal" evidence="9">
    <location>
        <begin position="1"/>
        <end position="150"/>
    </location>
</feature>
<keyword evidence="5" id="KW-0902">Two-component regulatory system</keyword>
<sequence length="378" mass="42788">MRNWFHIFPENTGLSLYAWIIFCLLPFYFVIANSTPGEVIAGVLMIVLFFTAYRLSFIKKGWIVYAAVGIELAISIGMTLYFGYVYFFLFLAFFVGNMNSLRAFILLYVLNVLSGGAAVGFGFYIQSEIFMMQLPFIVISLIGIILLPFTIYNKNKQEKLEGQLEDANERISQLIVMEERQRIARDLHDTLGQKLSLIGLKSDLAEKLITAKPLKAQQEVQDINRTARLALKEVRELVSEMKGTRLREEMRHVKEILDMAGIKLQFSGNQELGEIPLLVENTLSMCLKEAVTNIVKHSYASLCEISIEESSREILVEVKDNGDGFSAETVSLQESGIQGMRERLEFVNGTLEIKSNAGTTLSMRVPRIVQPVRKERKA</sequence>
<feature type="transmembrane region" description="Helical" evidence="6">
    <location>
        <begin position="39"/>
        <end position="56"/>
    </location>
</feature>
<keyword evidence="11" id="KW-1185">Reference proteome</keyword>
<dbReference type="SUPFAM" id="SSF55874">
    <property type="entry name" value="ATPase domain of HSP90 chaperone/DNA topoisomerase II/histidine kinase"/>
    <property type="match status" value="1"/>
</dbReference>
<feature type="transmembrane region" description="Helical" evidence="6">
    <location>
        <begin position="12"/>
        <end position="32"/>
    </location>
</feature>
<reference evidence="10 11" key="1">
    <citation type="submission" date="2018-03" db="EMBL/GenBank/DDBJ databases">
        <title>Alkalicoccus saliphilus sp. nov., isolated from a mineral pool.</title>
        <authorList>
            <person name="Zhao B."/>
        </authorList>
    </citation>
    <scope>NUCLEOTIDE SEQUENCE [LARGE SCALE GENOMIC DNA]</scope>
    <source>
        <strain evidence="10 11">6AG</strain>
    </source>
</reference>
<evidence type="ECO:0000256" key="1">
    <source>
        <dbReference type="ARBA" id="ARBA00000085"/>
    </source>
</evidence>
<dbReference type="PANTHER" id="PTHR24421">
    <property type="entry name" value="NITRATE/NITRITE SENSOR PROTEIN NARX-RELATED"/>
    <property type="match status" value="1"/>
</dbReference>
<dbReference type="Pfam" id="PF23540">
    <property type="entry name" value="DesK_N"/>
    <property type="match status" value="1"/>
</dbReference>
<dbReference type="InterPro" id="IPR036890">
    <property type="entry name" value="HATPase_C_sf"/>
</dbReference>
<dbReference type="Pfam" id="PF02518">
    <property type="entry name" value="HATPase_c"/>
    <property type="match status" value="1"/>
</dbReference>
<dbReference type="PANTHER" id="PTHR24421:SF63">
    <property type="entry name" value="SENSOR HISTIDINE KINASE DESK"/>
    <property type="match status" value="1"/>
</dbReference>
<feature type="domain" description="Signal transduction histidine kinase subgroup 3 dimerisation and phosphoacceptor" evidence="8">
    <location>
        <begin position="179"/>
        <end position="242"/>
    </location>
</feature>
<gene>
    <name evidence="10" type="ORF">C6Y45_15035</name>
</gene>
<dbReference type="RefSeq" id="WP_107586056.1">
    <property type="nucleotide sequence ID" value="NZ_PZJJ01000036.1"/>
</dbReference>
<evidence type="ECO:0000313" key="11">
    <source>
        <dbReference type="Proteomes" id="UP000240509"/>
    </source>
</evidence>
<dbReference type="InterPro" id="IPR050482">
    <property type="entry name" value="Sensor_HK_TwoCompSys"/>
</dbReference>
<evidence type="ECO:0000256" key="5">
    <source>
        <dbReference type="ARBA" id="ARBA00023012"/>
    </source>
</evidence>
<dbReference type="InterPro" id="IPR056374">
    <property type="entry name" value="DesK/YvfT_N"/>
</dbReference>
<evidence type="ECO:0000313" key="10">
    <source>
        <dbReference type="EMBL" id="PTL37730.1"/>
    </source>
</evidence>
<keyword evidence="6" id="KW-1133">Transmembrane helix</keyword>
<feature type="transmembrane region" description="Helical" evidence="6">
    <location>
        <begin position="62"/>
        <end position="93"/>
    </location>
</feature>
<dbReference type="Pfam" id="PF07730">
    <property type="entry name" value="HisKA_3"/>
    <property type="match status" value="1"/>
</dbReference>
<dbReference type="EMBL" id="PZJJ01000036">
    <property type="protein sequence ID" value="PTL37730.1"/>
    <property type="molecule type" value="Genomic_DNA"/>
</dbReference>
<feature type="transmembrane region" description="Helical" evidence="6">
    <location>
        <begin position="131"/>
        <end position="152"/>
    </location>
</feature>
<keyword evidence="6" id="KW-0472">Membrane</keyword>
<accession>A0A2T4U2U7</accession>
<dbReference type="InterPro" id="IPR011712">
    <property type="entry name" value="Sig_transdc_His_kin_sub3_dim/P"/>
</dbReference>
<evidence type="ECO:0000256" key="4">
    <source>
        <dbReference type="ARBA" id="ARBA00022777"/>
    </source>
</evidence>
<keyword evidence="3" id="KW-0808">Transferase</keyword>
<dbReference type="CDD" id="cd16917">
    <property type="entry name" value="HATPase_UhpB-NarQ-NarX-like"/>
    <property type="match status" value="1"/>
</dbReference>
<dbReference type="GO" id="GO:0000155">
    <property type="term" value="F:phosphorelay sensor kinase activity"/>
    <property type="evidence" value="ECO:0007669"/>
    <property type="project" value="InterPro"/>
</dbReference>
<dbReference type="InterPro" id="IPR003594">
    <property type="entry name" value="HATPase_dom"/>
</dbReference>
<organism evidence="10 11">
    <name type="scientific">Alkalicoccus saliphilus</name>
    <dbReference type="NCBI Taxonomy" id="200989"/>
    <lineage>
        <taxon>Bacteria</taxon>
        <taxon>Bacillati</taxon>
        <taxon>Bacillota</taxon>
        <taxon>Bacilli</taxon>
        <taxon>Bacillales</taxon>
        <taxon>Bacillaceae</taxon>
        <taxon>Alkalicoccus</taxon>
    </lineage>
</organism>
<evidence type="ECO:0000256" key="6">
    <source>
        <dbReference type="SAM" id="Phobius"/>
    </source>
</evidence>
<dbReference type="AlphaFoldDB" id="A0A2T4U2U7"/>
<feature type="domain" description="Histidine kinase/HSP90-like ATPase" evidence="7">
    <location>
        <begin position="280"/>
        <end position="366"/>
    </location>
</feature>
<evidence type="ECO:0000256" key="2">
    <source>
        <dbReference type="ARBA" id="ARBA00012438"/>
    </source>
</evidence>
<dbReference type="GO" id="GO:0016020">
    <property type="term" value="C:membrane"/>
    <property type="evidence" value="ECO:0007669"/>
    <property type="project" value="InterPro"/>
</dbReference>
<protein>
    <recommendedName>
        <fullName evidence="2">histidine kinase</fullName>
        <ecNumber evidence="2">2.7.13.3</ecNumber>
    </recommendedName>
</protein>
<feature type="transmembrane region" description="Helical" evidence="6">
    <location>
        <begin position="105"/>
        <end position="125"/>
    </location>
</feature>
<dbReference type="EC" id="2.7.13.3" evidence="2"/>
<name>A0A2T4U2U7_9BACI</name>
<evidence type="ECO:0000256" key="3">
    <source>
        <dbReference type="ARBA" id="ARBA00022679"/>
    </source>
</evidence>
<keyword evidence="4 10" id="KW-0418">Kinase</keyword>
<evidence type="ECO:0000259" key="8">
    <source>
        <dbReference type="Pfam" id="PF07730"/>
    </source>
</evidence>
<dbReference type="OrthoDB" id="9797605at2"/>
<dbReference type="Gene3D" id="3.30.565.10">
    <property type="entry name" value="Histidine kinase-like ATPase, C-terminal domain"/>
    <property type="match status" value="1"/>
</dbReference>
<evidence type="ECO:0000259" key="7">
    <source>
        <dbReference type="Pfam" id="PF02518"/>
    </source>
</evidence>
<evidence type="ECO:0000259" key="9">
    <source>
        <dbReference type="Pfam" id="PF23540"/>
    </source>
</evidence>
<dbReference type="Proteomes" id="UP000240509">
    <property type="component" value="Unassembled WGS sequence"/>
</dbReference>
<dbReference type="Gene3D" id="1.20.5.1930">
    <property type="match status" value="1"/>
</dbReference>
<proteinExistence type="predicted"/>
<dbReference type="GO" id="GO:0046983">
    <property type="term" value="F:protein dimerization activity"/>
    <property type="evidence" value="ECO:0007669"/>
    <property type="project" value="InterPro"/>
</dbReference>
<keyword evidence="6" id="KW-0812">Transmembrane</keyword>
<comment type="caution">
    <text evidence="10">The sequence shown here is derived from an EMBL/GenBank/DDBJ whole genome shotgun (WGS) entry which is preliminary data.</text>
</comment>
<comment type="catalytic activity">
    <reaction evidence="1">
        <text>ATP + protein L-histidine = ADP + protein N-phospho-L-histidine.</text>
        <dbReference type="EC" id="2.7.13.3"/>
    </reaction>
</comment>